<evidence type="ECO:0000313" key="2">
    <source>
        <dbReference type="Proteomes" id="UP000440694"/>
    </source>
</evidence>
<gene>
    <name evidence="1" type="ORF">GIW81_14655</name>
</gene>
<sequence>MAINVFLSVGRTNTPVQESFVASVEEYLASKGLRSRTVGRNEFTHKQPLQLVDELMDRCAGTLVIALERLFLETAIDRRGSDAARPITGALTTPWNQIEAAFSYARKLPLLVIKEDCVREEGMLEGRYDWYVHSTQLDGEFLTSREFEGTFQSWKKDVKRRAGWFGCRH</sequence>
<dbReference type="EMBL" id="WMBQ01000002">
    <property type="protein sequence ID" value="MTD95578.1"/>
    <property type="molecule type" value="Genomic_DNA"/>
</dbReference>
<accession>A0A6I3KMH1</accession>
<dbReference type="RefSeq" id="WP_154740108.1">
    <property type="nucleotide sequence ID" value="NZ_WMBQ01000002.1"/>
</dbReference>
<evidence type="ECO:0000313" key="1">
    <source>
        <dbReference type="EMBL" id="MTD95578.1"/>
    </source>
</evidence>
<protein>
    <recommendedName>
        <fullName evidence="3">TIR domain-containing protein</fullName>
    </recommendedName>
</protein>
<name>A0A6I3KMH1_9HYPH</name>
<evidence type="ECO:0008006" key="3">
    <source>
        <dbReference type="Google" id="ProtNLM"/>
    </source>
</evidence>
<organism evidence="1 2">
    <name type="scientific">Hyphomicrobium album</name>
    <dbReference type="NCBI Taxonomy" id="2665159"/>
    <lineage>
        <taxon>Bacteria</taxon>
        <taxon>Pseudomonadati</taxon>
        <taxon>Pseudomonadota</taxon>
        <taxon>Alphaproteobacteria</taxon>
        <taxon>Hyphomicrobiales</taxon>
        <taxon>Hyphomicrobiaceae</taxon>
        <taxon>Hyphomicrobium</taxon>
    </lineage>
</organism>
<dbReference type="AlphaFoldDB" id="A0A6I3KMH1"/>
<reference evidence="1 2" key="1">
    <citation type="submission" date="2019-11" db="EMBL/GenBank/DDBJ databases">
        <title>Identification of a novel strain.</title>
        <authorList>
            <person name="Xu Q."/>
            <person name="Wang G."/>
        </authorList>
    </citation>
    <scope>NUCLEOTIDE SEQUENCE [LARGE SCALE GENOMIC DNA]</scope>
    <source>
        <strain evidence="2">xq</strain>
    </source>
</reference>
<dbReference type="Proteomes" id="UP000440694">
    <property type="component" value="Unassembled WGS sequence"/>
</dbReference>
<keyword evidence="2" id="KW-1185">Reference proteome</keyword>
<comment type="caution">
    <text evidence="1">The sequence shown here is derived from an EMBL/GenBank/DDBJ whole genome shotgun (WGS) entry which is preliminary data.</text>
</comment>
<proteinExistence type="predicted"/>